<keyword evidence="4" id="KW-1185">Reference proteome</keyword>
<accession>A0ABW0U0A0</accession>
<organism evidence="3 4">
    <name type="scientific">Sporosarcina koreensis</name>
    <dbReference type="NCBI Taxonomy" id="334735"/>
    <lineage>
        <taxon>Bacteria</taxon>
        <taxon>Bacillati</taxon>
        <taxon>Bacillota</taxon>
        <taxon>Bacilli</taxon>
        <taxon>Bacillales</taxon>
        <taxon>Caryophanaceae</taxon>
        <taxon>Sporosarcina</taxon>
    </lineage>
</organism>
<dbReference type="RefSeq" id="WP_381446855.1">
    <property type="nucleotide sequence ID" value="NZ_JBHSNP010000029.1"/>
</dbReference>
<evidence type="ECO:0000256" key="1">
    <source>
        <dbReference type="SAM" id="MobiDB-lite"/>
    </source>
</evidence>
<keyword evidence="2" id="KW-1133">Transmembrane helix</keyword>
<sequence>MKSKRIERKRKRQERRRRYKKNYEGLFLSIKIACICYLTIFGTSYMSSGTSAFFSSQNTVSSTITAGIWNYCGEEDDIDVASSEISIDQVVNKGEESEVVSDDETEVGCEEKDNESLEVGVEDTLPIGVDCMNENDSKKAQGTTSSEETKAECEHNADGSMVENKNNDAVEEELGIESSKDLTDESENAENINENNVDSVVSKEIEQNPEGDNQIKSDKKDIDSEPESTDMKPDDDSIGNKE</sequence>
<feature type="compositionally biased region" description="Basic and acidic residues" evidence="1">
    <location>
        <begin position="147"/>
        <end position="157"/>
    </location>
</feature>
<feature type="compositionally biased region" description="Basic and acidic residues" evidence="1">
    <location>
        <begin position="213"/>
        <end position="242"/>
    </location>
</feature>
<evidence type="ECO:0000313" key="4">
    <source>
        <dbReference type="Proteomes" id="UP001596071"/>
    </source>
</evidence>
<keyword evidence="2" id="KW-0472">Membrane</keyword>
<evidence type="ECO:0008006" key="5">
    <source>
        <dbReference type="Google" id="ProtNLM"/>
    </source>
</evidence>
<name>A0ABW0U0A0_9BACL</name>
<feature type="transmembrane region" description="Helical" evidence="2">
    <location>
        <begin position="25"/>
        <end position="46"/>
    </location>
</feature>
<dbReference type="EMBL" id="JBHSNP010000029">
    <property type="protein sequence ID" value="MFC5604736.1"/>
    <property type="molecule type" value="Genomic_DNA"/>
</dbReference>
<reference evidence="4" key="1">
    <citation type="journal article" date="2019" name="Int. J. Syst. Evol. Microbiol.">
        <title>The Global Catalogue of Microorganisms (GCM) 10K type strain sequencing project: providing services to taxonomists for standard genome sequencing and annotation.</title>
        <authorList>
            <consortium name="The Broad Institute Genomics Platform"/>
            <consortium name="The Broad Institute Genome Sequencing Center for Infectious Disease"/>
            <person name="Wu L."/>
            <person name="Ma J."/>
        </authorList>
    </citation>
    <scope>NUCLEOTIDE SEQUENCE [LARGE SCALE GENOMIC DNA]</scope>
    <source>
        <strain evidence="4">KACC 11299</strain>
    </source>
</reference>
<evidence type="ECO:0000256" key="2">
    <source>
        <dbReference type="SAM" id="Phobius"/>
    </source>
</evidence>
<comment type="caution">
    <text evidence="3">The sequence shown here is derived from an EMBL/GenBank/DDBJ whole genome shotgun (WGS) entry which is preliminary data.</text>
</comment>
<keyword evidence="2" id="KW-0812">Transmembrane</keyword>
<gene>
    <name evidence="3" type="ORF">ACFPTP_15990</name>
</gene>
<feature type="region of interest" description="Disordered" evidence="1">
    <location>
        <begin position="131"/>
        <end position="242"/>
    </location>
</feature>
<proteinExistence type="predicted"/>
<evidence type="ECO:0000313" key="3">
    <source>
        <dbReference type="EMBL" id="MFC5604736.1"/>
    </source>
</evidence>
<dbReference type="Proteomes" id="UP001596071">
    <property type="component" value="Unassembled WGS sequence"/>
</dbReference>
<protein>
    <recommendedName>
        <fullName evidence="5">YqxM protein</fullName>
    </recommendedName>
</protein>